<dbReference type="EMBL" id="UZAL01028487">
    <property type="protein sequence ID" value="VDP41574.1"/>
    <property type="molecule type" value="Genomic_DNA"/>
</dbReference>
<dbReference type="InterPro" id="IPR018247">
    <property type="entry name" value="EF_Hand_1_Ca_BS"/>
</dbReference>
<dbReference type="Proteomes" id="UP000269396">
    <property type="component" value="Unassembled WGS sequence"/>
</dbReference>
<dbReference type="PROSITE" id="PS50222">
    <property type="entry name" value="EF_HAND_2"/>
    <property type="match status" value="1"/>
</dbReference>
<dbReference type="SMART" id="SM00054">
    <property type="entry name" value="EFh"/>
    <property type="match status" value="2"/>
</dbReference>
<dbReference type="InterPro" id="IPR011992">
    <property type="entry name" value="EF-hand-dom_pair"/>
</dbReference>
<evidence type="ECO:0000313" key="2">
    <source>
        <dbReference type="Proteomes" id="UP000269396"/>
    </source>
</evidence>
<dbReference type="PROSITE" id="PS00018">
    <property type="entry name" value="EF_HAND_1"/>
    <property type="match status" value="1"/>
</dbReference>
<gene>
    <name evidence="1" type="ORF">SMTD_LOCUS7816</name>
</gene>
<dbReference type="SUPFAM" id="SSF47473">
    <property type="entry name" value="EF-hand"/>
    <property type="match status" value="1"/>
</dbReference>
<dbReference type="InterPro" id="IPR002048">
    <property type="entry name" value="EF_hand_dom"/>
</dbReference>
<proteinExistence type="predicted"/>
<protein>
    <submittedName>
        <fullName evidence="1">Uncharacterized protein</fullName>
    </submittedName>
</protein>
<name>A0A183P0D0_9TREM</name>
<dbReference type="Pfam" id="PF13499">
    <property type="entry name" value="EF-hand_7"/>
    <property type="match status" value="1"/>
</dbReference>
<dbReference type="AlphaFoldDB" id="A0A183P0D0"/>
<sequence>MDDCNSDIIEQARQLFMHCDTDDCGYLTRQALDRLSDRLPLTISQLDFVFNLLDKDKNGQLTLDEFIQGFGIHEIYDTYIKELLITEDLLPVLNLSAVEYIKQTISLSDVSQDCKL</sequence>
<dbReference type="Gene3D" id="1.10.238.10">
    <property type="entry name" value="EF-hand"/>
    <property type="match status" value="1"/>
</dbReference>
<reference evidence="1 2" key="1">
    <citation type="submission" date="2018-11" db="EMBL/GenBank/DDBJ databases">
        <authorList>
            <consortium name="Pathogen Informatics"/>
        </authorList>
    </citation>
    <scope>NUCLEOTIDE SEQUENCE [LARGE SCALE GENOMIC DNA]</scope>
    <source>
        <strain>Denwood</strain>
        <strain evidence="2">Zambia</strain>
    </source>
</reference>
<keyword evidence="2" id="KW-1185">Reference proteome</keyword>
<dbReference type="GO" id="GO:0005509">
    <property type="term" value="F:calcium ion binding"/>
    <property type="evidence" value="ECO:0007669"/>
    <property type="project" value="InterPro"/>
</dbReference>
<evidence type="ECO:0000313" key="1">
    <source>
        <dbReference type="EMBL" id="VDP41574.1"/>
    </source>
</evidence>
<organism evidence="1 2">
    <name type="scientific">Schistosoma mattheei</name>
    <dbReference type="NCBI Taxonomy" id="31246"/>
    <lineage>
        <taxon>Eukaryota</taxon>
        <taxon>Metazoa</taxon>
        <taxon>Spiralia</taxon>
        <taxon>Lophotrochozoa</taxon>
        <taxon>Platyhelminthes</taxon>
        <taxon>Trematoda</taxon>
        <taxon>Digenea</taxon>
        <taxon>Strigeidida</taxon>
        <taxon>Schistosomatoidea</taxon>
        <taxon>Schistosomatidae</taxon>
        <taxon>Schistosoma</taxon>
    </lineage>
</organism>
<dbReference type="CDD" id="cd00051">
    <property type="entry name" value="EFh"/>
    <property type="match status" value="1"/>
</dbReference>
<accession>A0A183P0D0</accession>
<dbReference type="STRING" id="31246.A0A183P0D0"/>